<dbReference type="Pfam" id="PF12770">
    <property type="entry name" value="CHAT"/>
    <property type="match status" value="1"/>
</dbReference>
<evidence type="ECO:0000313" key="5">
    <source>
        <dbReference type="Proteomes" id="UP001501358"/>
    </source>
</evidence>
<accession>A0ABP5ZEB7</accession>
<feature type="compositionally biased region" description="Basic and acidic residues" evidence="2">
    <location>
        <begin position="406"/>
        <end position="419"/>
    </location>
</feature>
<gene>
    <name evidence="4" type="ORF">GCM10010406_37350</name>
</gene>
<dbReference type="InterPro" id="IPR024983">
    <property type="entry name" value="CHAT_dom"/>
</dbReference>
<evidence type="ECO:0000259" key="3">
    <source>
        <dbReference type="Pfam" id="PF12770"/>
    </source>
</evidence>
<dbReference type="PROSITE" id="PS50294">
    <property type="entry name" value="WD_REPEATS_REGION"/>
    <property type="match status" value="4"/>
</dbReference>
<proteinExistence type="predicted"/>
<sequence length="870" mass="92263">MSSPAGEDSAAVALDAPLITGQLPLLQAAVLGSAVRSRAVASEMEEPARQVGEELFRAVFQEAIGGLYLSSLQRAREHDEDFRVVMRLRSPELTVLPWELMHSSKLGGYLCLDQPMVRYIEVLEPVAPLRISPPLRVLGMVSLPSGRESLDLETERRNLQEALAPLTDEGLVELDWAPGQTVGALRTALLRGCHVLHISGHGTYDTTRREGALLFADERGGEQLVHAGALRSLISLARPRPRLVLLNSCQTGAGNQEDLFSSTAAALEHTVPAVVAMQFAISDHAAVVFSQAFYEAVAVGRPVDEAVRIGRIALQVDKDDSLEWVTPVLYLRSGDATLFEVDSVPDPLRRARREALEAHRRASREGGWDEVVRMFSALHAQLPDDSGVARLLEEARAALRYETEFRVDRTEPGADRPGGDRGAAVPREHEGPPAPTPADVREQVRAAVREEVPETAGPTPGAPSAPGVDDGAAPPVAVPAAVSGEPAAGPGRGAAERAEPQDAEDRPPRQRTPGAPPPGAGAGAPTVTAAPDADATPAVAGTPDMDTAPDTTGTPAVTATPARAGVAEEADRVLPVGQWVLCMAVHADGSLLATGSRRRVRVWDLDSERLLWESRTAGWTCPVFDVAFSPDGRLLAACGADNLARIFDAPTGEPLLRMRHDHFVKGVSFSPDGNRLATAGADRTWRIWSADDGELLLRIRQSGGVNAVAFAPDGHRVATGSSDRSAALWDPDTGRPLLRIHHDGAVNAVAFAPDGHRVATGSSDRSAALWDPDTGRPLLRVHHGGAVRDVAFAPDGGRLATAGEDRAARLWDTADGACLRQVRHDHIVHAVAFAPDGGWFASGGEDKAVRITRLETGRPGAPAGGSPTIP</sequence>
<evidence type="ECO:0000256" key="1">
    <source>
        <dbReference type="PROSITE-ProRule" id="PRU00221"/>
    </source>
</evidence>
<dbReference type="EMBL" id="BAAATA010000023">
    <property type="protein sequence ID" value="GAA2497409.1"/>
    <property type="molecule type" value="Genomic_DNA"/>
</dbReference>
<feature type="compositionally biased region" description="Low complexity" evidence="2">
    <location>
        <begin position="523"/>
        <end position="564"/>
    </location>
</feature>
<organism evidence="4 5">
    <name type="scientific">Streptomyces thermolineatus</name>
    <dbReference type="NCBI Taxonomy" id="44033"/>
    <lineage>
        <taxon>Bacteria</taxon>
        <taxon>Bacillati</taxon>
        <taxon>Actinomycetota</taxon>
        <taxon>Actinomycetes</taxon>
        <taxon>Kitasatosporales</taxon>
        <taxon>Streptomycetaceae</taxon>
        <taxon>Streptomyces</taxon>
    </lineage>
</organism>
<feature type="compositionally biased region" description="Basic and acidic residues" evidence="2">
    <location>
        <begin position="439"/>
        <end position="452"/>
    </location>
</feature>
<feature type="repeat" description="WD" evidence="1">
    <location>
        <begin position="657"/>
        <end position="698"/>
    </location>
</feature>
<feature type="repeat" description="WD" evidence="1">
    <location>
        <begin position="821"/>
        <end position="858"/>
    </location>
</feature>
<dbReference type="PROSITE" id="PS50082">
    <property type="entry name" value="WD_REPEATS_2"/>
    <property type="match status" value="6"/>
</dbReference>
<name>A0ABP5ZEB7_9ACTN</name>
<feature type="repeat" description="WD" evidence="1">
    <location>
        <begin position="739"/>
        <end position="780"/>
    </location>
</feature>
<dbReference type="Pfam" id="PF00400">
    <property type="entry name" value="WD40"/>
    <property type="match status" value="7"/>
</dbReference>
<dbReference type="InterPro" id="IPR011047">
    <property type="entry name" value="Quinoprotein_ADH-like_sf"/>
</dbReference>
<dbReference type="PANTHER" id="PTHR19879">
    <property type="entry name" value="TRANSCRIPTION INITIATION FACTOR TFIID"/>
    <property type="match status" value="1"/>
</dbReference>
<dbReference type="SUPFAM" id="SSF50998">
    <property type="entry name" value="Quinoprotein alcohol dehydrogenase-like"/>
    <property type="match status" value="1"/>
</dbReference>
<dbReference type="InterPro" id="IPR015943">
    <property type="entry name" value="WD40/YVTN_repeat-like_dom_sf"/>
</dbReference>
<dbReference type="PANTHER" id="PTHR19879:SF9">
    <property type="entry name" value="TRANSCRIPTION INITIATION FACTOR TFIID SUBUNIT 5"/>
    <property type="match status" value="1"/>
</dbReference>
<dbReference type="Proteomes" id="UP001501358">
    <property type="component" value="Unassembled WGS sequence"/>
</dbReference>
<evidence type="ECO:0000256" key="2">
    <source>
        <dbReference type="SAM" id="MobiDB-lite"/>
    </source>
</evidence>
<feature type="region of interest" description="Disordered" evidence="2">
    <location>
        <begin position="406"/>
        <end position="564"/>
    </location>
</feature>
<feature type="repeat" description="WD" evidence="1">
    <location>
        <begin position="780"/>
        <end position="821"/>
    </location>
</feature>
<comment type="caution">
    <text evidence="4">The sequence shown here is derived from an EMBL/GenBank/DDBJ whole genome shotgun (WGS) entry which is preliminary data.</text>
</comment>
<keyword evidence="5" id="KW-1185">Reference proteome</keyword>
<dbReference type="InterPro" id="IPR001680">
    <property type="entry name" value="WD40_rpt"/>
</dbReference>
<feature type="compositionally biased region" description="Basic and acidic residues" evidence="2">
    <location>
        <begin position="494"/>
        <end position="508"/>
    </location>
</feature>
<dbReference type="SMART" id="SM00320">
    <property type="entry name" value="WD40"/>
    <property type="match status" value="7"/>
</dbReference>
<keyword evidence="1" id="KW-0853">WD repeat</keyword>
<feature type="repeat" description="WD" evidence="1">
    <location>
        <begin position="698"/>
        <end position="739"/>
    </location>
</feature>
<feature type="compositionally biased region" description="Low complexity" evidence="2">
    <location>
        <begin position="454"/>
        <end position="489"/>
    </location>
</feature>
<protein>
    <recommendedName>
        <fullName evidence="3">CHAT domain-containing protein</fullName>
    </recommendedName>
</protein>
<feature type="repeat" description="WD" evidence="1">
    <location>
        <begin position="616"/>
        <end position="657"/>
    </location>
</feature>
<evidence type="ECO:0000313" key="4">
    <source>
        <dbReference type="EMBL" id="GAA2497409.1"/>
    </source>
</evidence>
<reference evidence="5" key="1">
    <citation type="journal article" date="2019" name="Int. J. Syst. Evol. Microbiol.">
        <title>The Global Catalogue of Microorganisms (GCM) 10K type strain sequencing project: providing services to taxonomists for standard genome sequencing and annotation.</title>
        <authorList>
            <consortium name="The Broad Institute Genomics Platform"/>
            <consortium name="The Broad Institute Genome Sequencing Center for Infectious Disease"/>
            <person name="Wu L."/>
            <person name="Ma J."/>
        </authorList>
    </citation>
    <scope>NUCLEOTIDE SEQUENCE [LARGE SCALE GENOMIC DNA]</scope>
    <source>
        <strain evidence="5">JCM 6307</strain>
    </source>
</reference>
<feature type="domain" description="CHAT" evidence="3">
    <location>
        <begin position="51"/>
        <end position="320"/>
    </location>
</feature>
<dbReference type="Gene3D" id="2.130.10.10">
    <property type="entry name" value="YVTN repeat-like/Quinoprotein amine dehydrogenase"/>
    <property type="match status" value="2"/>
</dbReference>
<dbReference type="CDD" id="cd00200">
    <property type="entry name" value="WD40"/>
    <property type="match status" value="1"/>
</dbReference>